<organism evidence="1 2">
    <name type="scientific">Cardiocondyla obscurior</name>
    <dbReference type="NCBI Taxonomy" id="286306"/>
    <lineage>
        <taxon>Eukaryota</taxon>
        <taxon>Metazoa</taxon>
        <taxon>Ecdysozoa</taxon>
        <taxon>Arthropoda</taxon>
        <taxon>Hexapoda</taxon>
        <taxon>Insecta</taxon>
        <taxon>Pterygota</taxon>
        <taxon>Neoptera</taxon>
        <taxon>Endopterygota</taxon>
        <taxon>Hymenoptera</taxon>
        <taxon>Apocrita</taxon>
        <taxon>Aculeata</taxon>
        <taxon>Formicoidea</taxon>
        <taxon>Formicidae</taxon>
        <taxon>Myrmicinae</taxon>
        <taxon>Cardiocondyla</taxon>
    </lineage>
</organism>
<dbReference type="AlphaFoldDB" id="A0AAW2GWP6"/>
<gene>
    <name evidence="1" type="ORF">PUN28_002923</name>
</gene>
<reference evidence="1 2" key="1">
    <citation type="submission" date="2023-03" db="EMBL/GenBank/DDBJ databases">
        <title>High recombination rates correlate with genetic variation in Cardiocondyla obscurior ants.</title>
        <authorList>
            <person name="Errbii M."/>
        </authorList>
    </citation>
    <scope>NUCLEOTIDE SEQUENCE [LARGE SCALE GENOMIC DNA]</scope>
    <source>
        <strain evidence="1">Alpha-2009</strain>
        <tissue evidence="1">Whole body</tissue>
    </source>
</reference>
<proteinExistence type="predicted"/>
<evidence type="ECO:0000313" key="2">
    <source>
        <dbReference type="Proteomes" id="UP001430953"/>
    </source>
</evidence>
<comment type="caution">
    <text evidence="1">The sequence shown here is derived from an EMBL/GenBank/DDBJ whole genome shotgun (WGS) entry which is preliminary data.</text>
</comment>
<keyword evidence="2" id="KW-1185">Reference proteome</keyword>
<accession>A0AAW2GWP6</accession>
<sequence length="126" mass="14016">MAKCITHKISAGCRAELSRVLNTTTRPRNLPHSPHPPRSRRCCRQPYLIGINRSLEFVPRASLPRFGPAPGIAFPSDSDRSIDRIWVIRVGGTSRGITRTLACRKKTRTSRIEDPLITHGDSSGCE</sequence>
<protein>
    <submittedName>
        <fullName evidence="1">Uncharacterized protein</fullName>
    </submittedName>
</protein>
<dbReference type="Proteomes" id="UP001430953">
    <property type="component" value="Unassembled WGS sequence"/>
</dbReference>
<name>A0AAW2GWP6_9HYME</name>
<dbReference type="EMBL" id="JADYXP020000002">
    <property type="protein sequence ID" value="KAL0131705.1"/>
    <property type="molecule type" value="Genomic_DNA"/>
</dbReference>
<evidence type="ECO:0000313" key="1">
    <source>
        <dbReference type="EMBL" id="KAL0131705.1"/>
    </source>
</evidence>